<protein>
    <submittedName>
        <fullName evidence="1">Uncharacterized protein</fullName>
    </submittedName>
</protein>
<evidence type="ECO:0000313" key="2">
    <source>
        <dbReference type="Proteomes" id="UP000283269"/>
    </source>
</evidence>
<dbReference type="AlphaFoldDB" id="A0A409XWA6"/>
<proteinExistence type="predicted"/>
<accession>A0A409XWA6</accession>
<name>A0A409XWA6_PSICY</name>
<organism evidence="1 2">
    <name type="scientific">Psilocybe cyanescens</name>
    <dbReference type="NCBI Taxonomy" id="93625"/>
    <lineage>
        <taxon>Eukaryota</taxon>
        <taxon>Fungi</taxon>
        <taxon>Dikarya</taxon>
        <taxon>Basidiomycota</taxon>
        <taxon>Agaricomycotina</taxon>
        <taxon>Agaricomycetes</taxon>
        <taxon>Agaricomycetidae</taxon>
        <taxon>Agaricales</taxon>
        <taxon>Agaricineae</taxon>
        <taxon>Strophariaceae</taxon>
        <taxon>Psilocybe</taxon>
    </lineage>
</organism>
<dbReference type="EMBL" id="NHYD01000150">
    <property type="protein sequence ID" value="PPQ95025.1"/>
    <property type="molecule type" value="Genomic_DNA"/>
</dbReference>
<gene>
    <name evidence="1" type="ORF">CVT25_000488</name>
</gene>
<evidence type="ECO:0000313" key="1">
    <source>
        <dbReference type="EMBL" id="PPQ95025.1"/>
    </source>
</evidence>
<comment type="caution">
    <text evidence="1">The sequence shown here is derived from an EMBL/GenBank/DDBJ whole genome shotgun (WGS) entry which is preliminary data.</text>
</comment>
<reference evidence="1 2" key="1">
    <citation type="journal article" date="2018" name="Evol. Lett.">
        <title>Horizontal gene cluster transfer increased hallucinogenic mushroom diversity.</title>
        <authorList>
            <person name="Reynolds H.T."/>
            <person name="Vijayakumar V."/>
            <person name="Gluck-Thaler E."/>
            <person name="Korotkin H.B."/>
            <person name="Matheny P.B."/>
            <person name="Slot J.C."/>
        </authorList>
    </citation>
    <scope>NUCLEOTIDE SEQUENCE [LARGE SCALE GENOMIC DNA]</scope>
    <source>
        <strain evidence="1 2">2631</strain>
    </source>
</reference>
<dbReference type="InParanoid" id="A0A409XWA6"/>
<dbReference type="Proteomes" id="UP000283269">
    <property type="component" value="Unassembled WGS sequence"/>
</dbReference>
<sequence length="141" mass="15785">MLTGACAGPTDEVPDIAHLASYSLWWVEQQRIEAKYPACVLYDEVVDLERKQCASTTKFFHHLTLACLRRPNDHFPHRLDQRTTSRDTGSGRWSGVNYTPNSRIHLSGQISSNVFNIDDAPLLHVGLEKEYISASISTAGL</sequence>
<keyword evidence="2" id="KW-1185">Reference proteome</keyword>